<sequence length="249" mass="26598">MNENAKDENAVKDDDIAKMTAAKDNADAQTVLPDDGSLEAVLADAIETAPPAESDGSDDDGASLDPYDQLLAERDALKDQLLRALAESENTRRRSERDVLAAKKYGHTGLARDLVGAIDNLARALDIMKDDGFEAGSLSEAMTNVVTGIELSWTEIISITEKHGIKQINPAGEKFDYNLHQAMFEVPTAETPPGMVVEVLQHGYVLHDRLLRPAMVGVSKAPEAAAESANSQAKVEDSAGNDDADNKGA</sequence>
<dbReference type="PROSITE" id="PS01071">
    <property type="entry name" value="GRPE"/>
    <property type="match status" value="1"/>
</dbReference>
<dbReference type="AlphaFoldDB" id="D5BUB2"/>
<dbReference type="FunFam" id="2.30.22.10:FF:000001">
    <property type="entry name" value="Protein GrpE"/>
    <property type="match status" value="1"/>
</dbReference>
<keyword evidence="4 10" id="KW-0963">Cytoplasm</keyword>
<dbReference type="GO" id="GO:0005737">
    <property type="term" value="C:cytoplasm"/>
    <property type="evidence" value="ECO:0007669"/>
    <property type="project" value="UniProtKB-SubCell"/>
</dbReference>
<feature type="coiled-coil region" evidence="13">
    <location>
        <begin position="67"/>
        <end position="98"/>
    </location>
</feature>
<evidence type="ECO:0000256" key="3">
    <source>
        <dbReference type="ARBA" id="ARBA00011738"/>
    </source>
</evidence>
<dbReference type="Pfam" id="PF01025">
    <property type="entry name" value="GrpE"/>
    <property type="match status" value="1"/>
</dbReference>
<evidence type="ECO:0000313" key="16">
    <source>
        <dbReference type="Proteomes" id="UP000007460"/>
    </source>
</evidence>
<organism evidence="15 16">
    <name type="scientific">Puniceispirillum marinum (strain IMCC1322)</name>
    <dbReference type="NCBI Taxonomy" id="488538"/>
    <lineage>
        <taxon>Bacteria</taxon>
        <taxon>Pseudomonadati</taxon>
        <taxon>Pseudomonadota</taxon>
        <taxon>Alphaproteobacteria</taxon>
        <taxon>Candidatus Puniceispirillales</taxon>
        <taxon>Candidatus Puniceispirillaceae</taxon>
        <taxon>Candidatus Puniceispirillum</taxon>
    </lineage>
</organism>
<dbReference type="Gene3D" id="2.30.22.10">
    <property type="entry name" value="Head domain of nucleotide exchange factor GrpE"/>
    <property type="match status" value="1"/>
</dbReference>
<dbReference type="HAMAP" id="MF_01151">
    <property type="entry name" value="GrpE"/>
    <property type="match status" value="1"/>
</dbReference>
<evidence type="ECO:0000256" key="9">
    <source>
        <dbReference type="ARBA" id="ARBA00076414"/>
    </source>
</evidence>
<accession>D5BUB2</accession>
<evidence type="ECO:0000256" key="14">
    <source>
        <dbReference type="SAM" id="MobiDB-lite"/>
    </source>
</evidence>
<comment type="subcellular location">
    <subcellularLocation>
        <location evidence="1 10">Cytoplasm</location>
    </subcellularLocation>
</comment>
<dbReference type="STRING" id="488538.SAR116_1616"/>
<dbReference type="GO" id="GO:0042803">
    <property type="term" value="F:protein homodimerization activity"/>
    <property type="evidence" value="ECO:0007669"/>
    <property type="project" value="InterPro"/>
</dbReference>
<feature type="region of interest" description="Disordered" evidence="14">
    <location>
        <begin position="221"/>
        <end position="249"/>
    </location>
</feature>
<dbReference type="EMBL" id="CP001751">
    <property type="protein sequence ID" value="ADE39859.1"/>
    <property type="molecule type" value="Genomic_DNA"/>
</dbReference>
<evidence type="ECO:0000256" key="12">
    <source>
        <dbReference type="RuleBase" id="RU004478"/>
    </source>
</evidence>
<dbReference type="GO" id="GO:0051087">
    <property type="term" value="F:protein-folding chaperone binding"/>
    <property type="evidence" value="ECO:0007669"/>
    <property type="project" value="InterPro"/>
</dbReference>
<keyword evidence="6 10" id="KW-0143">Chaperone</keyword>
<name>D5BUB2_PUNMI</name>
<keyword evidence="13" id="KW-0175">Coiled coil</keyword>
<comment type="subunit">
    <text evidence="3 10">Homodimer.</text>
</comment>
<dbReference type="SUPFAM" id="SSF58014">
    <property type="entry name" value="Coiled-coil domain of nucleotide exchange factor GrpE"/>
    <property type="match status" value="1"/>
</dbReference>
<keyword evidence="5 10" id="KW-0346">Stress response</keyword>
<evidence type="ECO:0000256" key="11">
    <source>
        <dbReference type="RuleBase" id="RU000639"/>
    </source>
</evidence>
<evidence type="ECO:0000256" key="10">
    <source>
        <dbReference type="HAMAP-Rule" id="MF_01151"/>
    </source>
</evidence>
<dbReference type="GO" id="GO:0000774">
    <property type="term" value="F:adenyl-nucleotide exchange factor activity"/>
    <property type="evidence" value="ECO:0007669"/>
    <property type="project" value="InterPro"/>
</dbReference>
<dbReference type="GO" id="GO:0016853">
    <property type="term" value="F:isomerase activity"/>
    <property type="evidence" value="ECO:0007669"/>
    <property type="project" value="UniProtKB-KW"/>
</dbReference>
<dbReference type="InterPro" id="IPR013805">
    <property type="entry name" value="GrpE_CC"/>
</dbReference>
<comment type="similarity">
    <text evidence="2 10 12">Belongs to the GrpE family.</text>
</comment>
<dbReference type="CDD" id="cd00446">
    <property type="entry name" value="GrpE"/>
    <property type="match status" value="1"/>
</dbReference>
<dbReference type="PRINTS" id="PR00773">
    <property type="entry name" value="GRPEPROTEIN"/>
</dbReference>
<evidence type="ECO:0000256" key="5">
    <source>
        <dbReference type="ARBA" id="ARBA00023016"/>
    </source>
</evidence>
<dbReference type="GO" id="GO:0051082">
    <property type="term" value="F:unfolded protein binding"/>
    <property type="evidence" value="ECO:0007669"/>
    <property type="project" value="TreeGrafter"/>
</dbReference>
<evidence type="ECO:0000256" key="4">
    <source>
        <dbReference type="ARBA" id="ARBA00022490"/>
    </source>
</evidence>
<dbReference type="Proteomes" id="UP000007460">
    <property type="component" value="Chromosome"/>
</dbReference>
<comment type="function">
    <text evidence="7 10 11">Participates actively in the response to hyperosmotic and heat shock by preventing the aggregation of stress-denatured proteins, in association with DnaK and GrpE. It is the nucleotide exchange factor for DnaK and may function as a thermosensor. Unfolded proteins bind initially to DnaJ; upon interaction with the DnaJ-bound protein, DnaK hydrolyzes its bound ATP, resulting in the formation of a stable complex. GrpE releases ADP from DnaK; ATP binding to DnaK triggers the release of the substrate protein, thus completing the reaction cycle. Several rounds of ATP-dependent interactions between DnaJ, DnaK and GrpE are required for fully efficient folding.</text>
</comment>
<dbReference type="InterPro" id="IPR000740">
    <property type="entry name" value="GrpE"/>
</dbReference>
<dbReference type="GO" id="GO:0006457">
    <property type="term" value="P:protein folding"/>
    <property type="evidence" value="ECO:0007669"/>
    <property type="project" value="InterPro"/>
</dbReference>
<dbReference type="PANTHER" id="PTHR21237">
    <property type="entry name" value="GRPE PROTEIN"/>
    <property type="match status" value="1"/>
</dbReference>
<reference evidence="15 16" key="1">
    <citation type="journal article" date="2010" name="J. Bacteriol.">
        <title>Complete genome sequence of "Candidatus Puniceispirillum marinum" IMCC1322, a representative of the SAR116 clade in the Alphaproteobacteria.</title>
        <authorList>
            <person name="Oh H.M."/>
            <person name="Kwon K.K."/>
            <person name="Kang I."/>
            <person name="Kang S.G."/>
            <person name="Lee J.H."/>
            <person name="Kim S.J."/>
            <person name="Cho J.C."/>
        </authorList>
    </citation>
    <scope>NUCLEOTIDE SEQUENCE [LARGE SCALE GENOMIC DNA]</scope>
    <source>
        <strain evidence="15 16">IMCC1322</strain>
    </source>
</reference>
<evidence type="ECO:0000256" key="1">
    <source>
        <dbReference type="ARBA" id="ARBA00004496"/>
    </source>
</evidence>
<dbReference type="HOGENOM" id="CLU_057217_6_2_5"/>
<evidence type="ECO:0000313" key="15">
    <source>
        <dbReference type="EMBL" id="ADE39859.1"/>
    </source>
</evidence>
<feature type="region of interest" description="Disordered" evidence="14">
    <location>
        <begin position="23"/>
        <end position="65"/>
    </location>
</feature>
<evidence type="ECO:0000256" key="8">
    <source>
        <dbReference type="ARBA" id="ARBA00072274"/>
    </source>
</evidence>
<dbReference type="KEGG" id="apb:SAR116_1616"/>
<dbReference type="RefSeq" id="WP_013046486.1">
    <property type="nucleotide sequence ID" value="NC_014010.1"/>
</dbReference>
<evidence type="ECO:0000256" key="7">
    <source>
        <dbReference type="ARBA" id="ARBA00053401"/>
    </source>
</evidence>
<dbReference type="SUPFAM" id="SSF51064">
    <property type="entry name" value="Head domain of nucleotide exchange factor GrpE"/>
    <property type="match status" value="1"/>
</dbReference>
<gene>
    <name evidence="10" type="primary">grpE</name>
    <name evidence="15" type="ordered locus">SAR116_1616</name>
</gene>
<dbReference type="PANTHER" id="PTHR21237:SF23">
    <property type="entry name" value="GRPE PROTEIN HOMOLOG, MITOCHONDRIAL"/>
    <property type="match status" value="1"/>
</dbReference>
<proteinExistence type="inferred from homology"/>
<keyword evidence="15" id="KW-0413">Isomerase</keyword>
<keyword evidence="16" id="KW-1185">Reference proteome</keyword>
<protein>
    <recommendedName>
        <fullName evidence="8 10">Protein GrpE</fullName>
    </recommendedName>
    <alternativeName>
        <fullName evidence="9 10">HSP-70 cofactor</fullName>
    </alternativeName>
</protein>
<evidence type="ECO:0000256" key="2">
    <source>
        <dbReference type="ARBA" id="ARBA00009054"/>
    </source>
</evidence>
<evidence type="ECO:0000256" key="6">
    <source>
        <dbReference type="ARBA" id="ARBA00023186"/>
    </source>
</evidence>
<dbReference type="Gene3D" id="3.90.20.20">
    <property type="match status" value="1"/>
</dbReference>
<dbReference type="OrthoDB" id="9789811at2"/>
<evidence type="ECO:0000256" key="13">
    <source>
        <dbReference type="SAM" id="Coils"/>
    </source>
</evidence>
<dbReference type="InterPro" id="IPR009012">
    <property type="entry name" value="GrpE_head"/>
</dbReference>
<dbReference type="eggNOG" id="COG0576">
    <property type="taxonomic scope" value="Bacteria"/>
</dbReference>